<feature type="transmembrane region" description="Helical" evidence="8">
    <location>
        <begin position="437"/>
        <end position="457"/>
    </location>
</feature>
<dbReference type="PROSITE" id="PS50850">
    <property type="entry name" value="MFS"/>
    <property type="match status" value="1"/>
</dbReference>
<dbReference type="Proteomes" id="UP000265691">
    <property type="component" value="Unassembled WGS sequence"/>
</dbReference>
<evidence type="ECO:0000256" key="6">
    <source>
        <dbReference type="ARBA" id="ARBA00022989"/>
    </source>
</evidence>
<proteinExistence type="inferred from homology"/>
<feature type="transmembrane region" description="Helical" evidence="8">
    <location>
        <begin position="228"/>
        <end position="252"/>
    </location>
</feature>
<comment type="caution">
    <text evidence="10">The sequence shown here is derived from an EMBL/GenBank/DDBJ whole genome shotgun (WGS) entry which is preliminary data.</text>
</comment>
<dbReference type="PANTHER" id="PTHR23502:SF132">
    <property type="entry name" value="POLYAMINE TRANSPORTER 2-RELATED"/>
    <property type="match status" value="1"/>
</dbReference>
<keyword evidence="11" id="KW-1185">Reference proteome</keyword>
<accession>A0A3A1Y3I1</accession>
<dbReference type="GO" id="GO:0042910">
    <property type="term" value="F:xenobiotic transmembrane transporter activity"/>
    <property type="evidence" value="ECO:0007669"/>
    <property type="project" value="InterPro"/>
</dbReference>
<dbReference type="OrthoDB" id="9814303at2"/>
<evidence type="ECO:0000259" key="9">
    <source>
        <dbReference type="PROSITE" id="PS50850"/>
    </source>
</evidence>
<dbReference type="PANTHER" id="PTHR23502">
    <property type="entry name" value="MAJOR FACILITATOR SUPERFAMILY"/>
    <property type="match status" value="1"/>
</dbReference>
<evidence type="ECO:0000256" key="4">
    <source>
        <dbReference type="ARBA" id="ARBA00022475"/>
    </source>
</evidence>
<feature type="transmembrane region" description="Helical" evidence="8">
    <location>
        <begin position="142"/>
        <end position="158"/>
    </location>
</feature>
<feature type="transmembrane region" description="Helical" evidence="8">
    <location>
        <begin position="195"/>
        <end position="216"/>
    </location>
</feature>
<feature type="transmembrane region" description="Helical" evidence="8">
    <location>
        <begin position="258"/>
        <end position="279"/>
    </location>
</feature>
<feature type="transmembrane region" description="Helical" evidence="8">
    <location>
        <begin position="374"/>
        <end position="395"/>
    </location>
</feature>
<dbReference type="GO" id="GO:1990961">
    <property type="term" value="P:xenobiotic detoxification by transmembrane export across the plasma membrane"/>
    <property type="evidence" value="ECO:0007669"/>
    <property type="project" value="InterPro"/>
</dbReference>
<evidence type="ECO:0000313" key="11">
    <source>
        <dbReference type="Proteomes" id="UP000265691"/>
    </source>
</evidence>
<feature type="transmembrane region" description="Helical" evidence="8">
    <location>
        <begin position="401"/>
        <end position="425"/>
    </location>
</feature>
<name>A0A3A1Y3I1_9GAMM</name>
<comment type="subcellular location">
    <subcellularLocation>
        <location evidence="8">Cell inner membrane</location>
        <topology evidence="8">Multi-pass membrane protein</topology>
    </subcellularLocation>
    <subcellularLocation>
        <location evidence="1">Cell membrane</location>
        <topology evidence="1">Multi-pass membrane protein</topology>
    </subcellularLocation>
</comment>
<keyword evidence="3 8" id="KW-0813">Transport</keyword>
<dbReference type="InterPro" id="IPR004812">
    <property type="entry name" value="Efflux_drug-R_Bcr/CmlA"/>
</dbReference>
<organism evidence="10 11">
    <name type="scientific">Psittacicella hinzii</name>
    <dbReference type="NCBI Taxonomy" id="2028575"/>
    <lineage>
        <taxon>Bacteria</taxon>
        <taxon>Pseudomonadati</taxon>
        <taxon>Pseudomonadota</taxon>
        <taxon>Gammaproteobacteria</taxon>
        <taxon>Pasteurellales</taxon>
        <taxon>Psittacicellaceae</taxon>
        <taxon>Psittacicella</taxon>
    </lineage>
</organism>
<dbReference type="InterPro" id="IPR020846">
    <property type="entry name" value="MFS_dom"/>
</dbReference>
<feature type="transmembrane region" description="Helical" evidence="8">
    <location>
        <begin position="463"/>
        <end position="483"/>
    </location>
</feature>
<evidence type="ECO:0000256" key="2">
    <source>
        <dbReference type="ARBA" id="ARBA00006236"/>
    </source>
</evidence>
<dbReference type="AlphaFoldDB" id="A0A3A1Y3I1"/>
<sequence>MTSENNSTYLDEQAIRQKVANILASTTAEKINQNRRSLMEAELAKMHDSLAKLTASQGNEEQVHVIDPELEEASKFLSPKSNLEELDHEHKKHLQTLLPKQWIVIITFALTSMLLPLCIDMYLSAFPTMASEYGVEVNRIEFSLSIYFVGIALGQILWGPLADSIGRKNITSLSFICILLTSVFIAHVNSLTSLYILRFIQGFFCAALLVTSTSILRDIYETVDFVRINGIVTLIFFAAPFLAPLIGSYIAVASSWHYIFYSIGAMSLVCFVLFIKYIPETLNPAFKRRVNFKQTFKIFGQVLVDGRSFWLIMLMSCSTCVIFAYVSMASGVFQKFYNISEELFPYIFVLSVITQVMFNIFNTKMVKHLSPTKLLLIGMFWQLFAGLFCVVASLLDTGFYGILFGVILAMSASPLIFLNAIALYLEIHYRQSGTASSLVNVSRWILPGVVTAAAQNIDPYKGYTMLMLMGIFSILIFLSFVFYNICNKRFVRKQAV</sequence>
<gene>
    <name evidence="10" type="ORF">CKF54_06075</name>
</gene>
<dbReference type="NCBIfam" id="TIGR00710">
    <property type="entry name" value="efflux_Bcr_CflA"/>
    <property type="match status" value="1"/>
</dbReference>
<reference evidence="10 11" key="1">
    <citation type="submission" date="2017-08" db="EMBL/GenBank/DDBJ databases">
        <title>Reclassification of Bisgaard taxon 37 and 44.</title>
        <authorList>
            <person name="Christensen H."/>
        </authorList>
    </citation>
    <scope>NUCLEOTIDE SEQUENCE [LARGE SCALE GENOMIC DNA]</scope>
    <source>
        <strain evidence="10 11">B96_3</strain>
    </source>
</reference>
<evidence type="ECO:0000256" key="8">
    <source>
        <dbReference type="RuleBase" id="RU365088"/>
    </source>
</evidence>
<feature type="transmembrane region" description="Helical" evidence="8">
    <location>
        <begin position="102"/>
        <end position="122"/>
    </location>
</feature>
<evidence type="ECO:0000256" key="3">
    <source>
        <dbReference type="ARBA" id="ARBA00022448"/>
    </source>
</evidence>
<evidence type="ECO:0000256" key="5">
    <source>
        <dbReference type="ARBA" id="ARBA00022692"/>
    </source>
</evidence>
<evidence type="ECO:0000313" key="10">
    <source>
        <dbReference type="EMBL" id="RIY31806.1"/>
    </source>
</evidence>
<evidence type="ECO:0000256" key="7">
    <source>
        <dbReference type="ARBA" id="ARBA00023136"/>
    </source>
</evidence>
<keyword evidence="7 8" id="KW-0472">Membrane</keyword>
<dbReference type="EMBL" id="NRHC01000078">
    <property type="protein sequence ID" value="RIY31806.1"/>
    <property type="molecule type" value="Genomic_DNA"/>
</dbReference>
<dbReference type="GO" id="GO:0015385">
    <property type="term" value="F:sodium:proton antiporter activity"/>
    <property type="evidence" value="ECO:0007669"/>
    <property type="project" value="TreeGrafter"/>
</dbReference>
<dbReference type="Pfam" id="PF07690">
    <property type="entry name" value="MFS_1"/>
    <property type="match status" value="1"/>
</dbReference>
<comment type="similarity">
    <text evidence="2 8">Belongs to the major facilitator superfamily. Bcr/CmlA family.</text>
</comment>
<dbReference type="GO" id="GO:0005886">
    <property type="term" value="C:plasma membrane"/>
    <property type="evidence" value="ECO:0007669"/>
    <property type="project" value="UniProtKB-SubCell"/>
</dbReference>
<dbReference type="RefSeq" id="WP_119525475.1">
    <property type="nucleotide sequence ID" value="NZ_NRHC01000078.1"/>
</dbReference>
<feature type="domain" description="Major facilitator superfamily (MFS) profile" evidence="9">
    <location>
        <begin position="104"/>
        <end position="488"/>
    </location>
</feature>
<keyword evidence="5 8" id="KW-0812">Transmembrane</keyword>
<evidence type="ECO:0000256" key="1">
    <source>
        <dbReference type="ARBA" id="ARBA00004651"/>
    </source>
</evidence>
<keyword evidence="4" id="KW-1003">Cell membrane</keyword>
<dbReference type="Gene3D" id="1.20.1720.10">
    <property type="entry name" value="Multidrug resistance protein D"/>
    <property type="match status" value="1"/>
</dbReference>
<dbReference type="InterPro" id="IPR036259">
    <property type="entry name" value="MFS_trans_sf"/>
</dbReference>
<dbReference type="SUPFAM" id="SSF103473">
    <property type="entry name" value="MFS general substrate transporter"/>
    <property type="match status" value="1"/>
</dbReference>
<dbReference type="InterPro" id="IPR011701">
    <property type="entry name" value="MFS"/>
</dbReference>
<keyword evidence="6 8" id="KW-1133">Transmembrane helix</keyword>
<feature type="transmembrane region" description="Helical" evidence="8">
    <location>
        <begin position="309"/>
        <end position="331"/>
    </location>
</feature>
<dbReference type="CDD" id="cd17320">
    <property type="entry name" value="MFS_MdfA_MDR_like"/>
    <property type="match status" value="1"/>
</dbReference>
<protein>
    <recommendedName>
        <fullName evidence="8">Bcr/CflA family efflux transporter</fullName>
    </recommendedName>
</protein>
<feature type="transmembrane region" description="Helical" evidence="8">
    <location>
        <begin position="170"/>
        <end position="189"/>
    </location>
</feature>
<feature type="transmembrane region" description="Helical" evidence="8">
    <location>
        <begin position="343"/>
        <end position="362"/>
    </location>
</feature>
<keyword evidence="8" id="KW-0997">Cell inner membrane</keyword>